<name>A0A558D2M0_9GAMM</name>
<gene>
    <name evidence="1" type="ORF">FHK82_08830</name>
</gene>
<protein>
    <submittedName>
        <fullName evidence="1">Fe3+-siderophores ABC transporter protein</fullName>
    </submittedName>
</protein>
<evidence type="ECO:0000313" key="1">
    <source>
        <dbReference type="EMBL" id="TVT55261.1"/>
    </source>
</evidence>
<sequence length="244" mass="27696">MRVVSLIPSITETLIECSVNLVGRSRFCIHPEPKIQTIPAVAGTKQADWEIMAHLDPELVILDKEENTREMADSCPYPYIALHITCVEDVAKELHRLALLLANSELESVADRWARVAGLPSRPYNFSTLPGMIDWWRPPASQGQAEYLIWRDPWMAIGEGTFIHSMLCRMGMAGRLITHKAKYPEIALSDLDPEKVVLLFSSEPFPFERYRVELLELGYSCGLINGESYSWYGTRSLSFLETHL</sequence>
<comment type="caution">
    <text evidence="1">The sequence shown here is derived from an EMBL/GenBank/DDBJ whole genome shotgun (WGS) entry which is preliminary data.</text>
</comment>
<organism evidence="1 2">
    <name type="scientific">Sedimenticola thiotaurini</name>
    <dbReference type="NCBI Taxonomy" id="1543721"/>
    <lineage>
        <taxon>Bacteria</taxon>
        <taxon>Pseudomonadati</taxon>
        <taxon>Pseudomonadota</taxon>
        <taxon>Gammaproteobacteria</taxon>
        <taxon>Chromatiales</taxon>
        <taxon>Sedimenticolaceae</taxon>
        <taxon>Sedimenticola</taxon>
    </lineage>
</organism>
<dbReference type="Gene3D" id="3.40.50.1980">
    <property type="entry name" value="Nitrogenase molybdenum iron protein domain"/>
    <property type="match status" value="1"/>
</dbReference>
<dbReference type="InterPro" id="IPR054828">
    <property type="entry name" value="Vit_B12_bind_prot"/>
</dbReference>
<proteinExistence type="predicted"/>
<accession>A0A558D2M0</accession>
<dbReference type="EMBL" id="VMRY01000035">
    <property type="protein sequence ID" value="TVT55261.1"/>
    <property type="molecule type" value="Genomic_DNA"/>
</dbReference>
<reference evidence="1 2" key="1">
    <citation type="submission" date="2019-07" db="EMBL/GenBank/DDBJ databases">
        <title>The pathways for chlorine oxyanion respiration interact through the shared metabolite chlorate.</title>
        <authorList>
            <person name="Barnum T.P."/>
            <person name="Cheng Y."/>
            <person name="Hill K.A."/>
            <person name="Lucas L.N."/>
            <person name="Carlson H.K."/>
            <person name="Coates J.D."/>
        </authorList>
    </citation>
    <scope>NUCLEOTIDE SEQUENCE [LARGE SCALE GENOMIC DNA]</scope>
    <source>
        <strain evidence="1">BK-3</strain>
    </source>
</reference>
<dbReference type="SUPFAM" id="SSF53807">
    <property type="entry name" value="Helical backbone' metal receptor"/>
    <property type="match status" value="1"/>
</dbReference>
<dbReference type="Proteomes" id="UP000317355">
    <property type="component" value="Unassembled WGS sequence"/>
</dbReference>
<dbReference type="NCBIfam" id="NF038402">
    <property type="entry name" value="TroA_like"/>
    <property type="match status" value="1"/>
</dbReference>
<evidence type="ECO:0000313" key="2">
    <source>
        <dbReference type="Proteomes" id="UP000317355"/>
    </source>
</evidence>
<dbReference type="AlphaFoldDB" id="A0A558D2M0"/>